<evidence type="ECO:0000313" key="1">
    <source>
        <dbReference type="EMBL" id="MDR5691415.1"/>
    </source>
</evidence>
<name>A0ABU1FI23_9MICO</name>
<organism evidence="1 2">
    <name type="scientific">Agromyces indicus</name>
    <dbReference type="NCBI Taxonomy" id="758919"/>
    <lineage>
        <taxon>Bacteria</taxon>
        <taxon>Bacillati</taxon>
        <taxon>Actinomycetota</taxon>
        <taxon>Actinomycetes</taxon>
        <taxon>Micrococcales</taxon>
        <taxon>Microbacteriaceae</taxon>
        <taxon>Agromyces</taxon>
    </lineage>
</organism>
<protein>
    <recommendedName>
        <fullName evidence="3">NTP pyrophosphohydrolase</fullName>
    </recommendedName>
</protein>
<evidence type="ECO:0000313" key="2">
    <source>
        <dbReference type="Proteomes" id="UP001260072"/>
    </source>
</evidence>
<dbReference type="Proteomes" id="UP001260072">
    <property type="component" value="Unassembled WGS sequence"/>
</dbReference>
<sequence length="141" mass="14610">MSRVVGREASARPLTLVVDVANVMGSRPDGWWRDRAAAATTLLQRIAPLVGRELDVEGERVEIARVVAVVEGRATDAAAPAGIDVVAAPADGDTTIVEVAVAASSAGERVLVVTADRGLRARLPEPVATAGPGWLNDLIGR</sequence>
<evidence type="ECO:0008006" key="3">
    <source>
        <dbReference type="Google" id="ProtNLM"/>
    </source>
</evidence>
<accession>A0ABU1FI23</accession>
<dbReference type="RefSeq" id="WP_310520034.1">
    <property type="nucleotide sequence ID" value="NZ_BAABBS010000003.1"/>
</dbReference>
<gene>
    <name evidence="1" type="ORF">RH861_04985</name>
</gene>
<dbReference type="EMBL" id="JAVKGS010000001">
    <property type="protein sequence ID" value="MDR5691415.1"/>
    <property type="molecule type" value="Genomic_DNA"/>
</dbReference>
<keyword evidence="2" id="KW-1185">Reference proteome</keyword>
<proteinExistence type="predicted"/>
<comment type="caution">
    <text evidence="1">The sequence shown here is derived from an EMBL/GenBank/DDBJ whole genome shotgun (WGS) entry which is preliminary data.</text>
</comment>
<reference evidence="2" key="1">
    <citation type="submission" date="2023-07" db="EMBL/GenBank/DDBJ databases">
        <title>Description of three actinobacteria isolated from air of manufacturing shop in a pharmaceutical factory.</title>
        <authorList>
            <person name="Zhang D.-F."/>
        </authorList>
    </citation>
    <scope>NUCLEOTIDE SEQUENCE [LARGE SCALE GENOMIC DNA]</scope>
    <source>
        <strain evidence="2">CCTCC AB 2011122</strain>
    </source>
</reference>